<accession>A0A9W9CM26</accession>
<organism evidence="3 4">
    <name type="scientific">Neocucurbitaria cava</name>
    <dbReference type="NCBI Taxonomy" id="798079"/>
    <lineage>
        <taxon>Eukaryota</taxon>
        <taxon>Fungi</taxon>
        <taxon>Dikarya</taxon>
        <taxon>Ascomycota</taxon>
        <taxon>Pezizomycotina</taxon>
        <taxon>Dothideomycetes</taxon>
        <taxon>Pleosporomycetidae</taxon>
        <taxon>Pleosporales</taxon>
        <taxon>Pleosporineae</taxon>
        <taxon>Cucurbitariaceae</taxon>
        <taxon>Neocucurbitaria</taxon>
    </lineage>
</organism>
<feature type="compositionally biased region" description="Polar residues" evidence="2">
    <location>
        <begin position="23"/>
        <end position="47"/>
    </location>
</feature>
<feature type="region of interest" description="Disordered" evidence="2">
    <location>
        <begin position="710"/>
        <end position="777"/>
    </location>
</feature>
<feature type="compositionally biased region" description="Basic and acidic residues" evidence="2">
    <location>
        <begin position="9"/>
        <end position="22"/>
    </location>
</feature>
<sequence length="777" mass="89228">MRQLRQTKARVDRNKTPKESGSEHGSTGHPSPQLMPPQSTVRQSSTRDQARVEETLEETRTRLRHELEVVQGRVRQVTERKDEVEALLADKQAKEKVWHDSSALDKLEKKAVGKTERTKAAKKQKDEADKRYKNLKKIFDGRSRDNIALKEAQAQFEDFFYYQNAETRWQRSRYVEEETRREAEAENFRRGAPYMIWQEDFDDKGWIHELLNRYDKHGVGESSYRLGHTDWNGGGIDHESQRPVRPRVGPTELHLWTPPMRRQPAGLRPHIKASREERELEIELDLEAIEKRRLEIEQEPHERDDADVFSHQERRQKELQLYDGQVLRRPSTANVRTRHDGDESFTVDHFRKIRTTNGLFIAAKESPWDWLTSYDCLGNVKPGEIPKVFPTSNVRVDDDWVADRGSDDPVNDLPTNVDNGAVAPQSVSPDAPSNVPKKAPKKAGKKKPGDQARGANIDYPYPKNEFSKPPQAPRTFDRNLVVDEWAEETTGRREWHHYGMMSPSSEVDSPPHLPIPSVAMKTVPDGFALNAKEYPQLEPRGQRCRHNTEGCRNWWNDKHLAKDCWVAYPEKPTRPDDPLMWPISEIDEPKSNVNNYVPTDGRDIYKSRVRDHYGLTHNIRSDQEEIRWPRIGIRVPYEPMTFDDLRLKELVKRELSEEEPTVRPMTRKITGQKRSADHISGNTSGGIIAEDAEKRTAYEVRSMAVPIMTHPTELGSDVHEDVSTGSTGADLPDLSDDEDDPFTKAYKEGSRAAAPAEISVDSEPEPQPRTPATHDAL</sequence>
<dbReference type="Proteomes" id="UP001140560">
    <property type="component" value="Unassembled WGS sequence"/>
</dbReference>
<comment type="caution">
    <text evidence="3">The sequence shown here is derived from an EMBL/GenBank/DDBJ whole genome shotgun (WGS) entry which is preliminary data.</text>
</comment>
<protein>
    <submittedName>
        <fullName evidence="3">Uncharacterized protein</fullName>
    </submittedName>
</protein>
<reference evidence="3" key="1">
    <citation type="submission" date="2022-10" db="EMBL/GenBank/DDBJ databases">
        <title>Tapping the CABI collections for fungal endophytes: first genome assemblies for Collariella, Neodidymelliopsis, Ascochyta clinopodiicola, Didymella pomorum, Didymosphaeria variabile, Neocosmospora piperis and Neocucurbitaria cava.</title>
        <authorList>
            <person name="Hill R."/>
        </authorList>
    </citation>
    <scope>NUCLEOTIDE SEQUENCE</scope>
    <source>
        <strain evidence="3">IMI 356814</strain>
    </source>
</reference>
<feature type="region of interest" description="Disordered" evidence="2">
    <location>
        <begin position="399"/>
        <end position="475"/>
    </location>
</feature>
<dbReference type="OrthoDB" id="3798423at2759"/>
<dbReference type="EMBL" id="JAPEUY010000007">
    <property type="protein sequence ID" value="KAJ4371099.1"/>
    <property type="molecule type" value="Genomic_DNA"/>
</dbReference>
<keyword evidence="4" id="KW-1185">Reference proteome</keyword>
<evidence type="ECO:0000256" key="2">
    <source>
        <dbReference type="SAM" id="MobiDB-lite"/>
    </source>
</evidence>
<feature type="coiled-coil region" evidence="1">
    <location>
        <begin position="67"/>
        <end position="138"/>
    </location>
</feature>
<feature type="compositionally biased region" description="Basic and acidic residues" evidence="2">
    <location>
        <begin position="741"/>
        <end position="750"/>
    </location>
</feature>
<gene>
    <name evidence="3" type="ORF">N0V83_004315</name>
</gene>
<keyword evidence="1" id="KW-0175">Coiled coil</keyword>
<feature type="region of interest" description="Disordered" evidence="2">
    <location>
        <begin position="232"/>
        <end position="265"/>
    </location>
</feature>
<name>A0A9W9CM26_9PLEO</name>
<evidence type="ECO:0000313" key="3">
    <source>
        <dbReference type="EMBL" id="KAJ4371099.1"/>
    </source>
</evidence>
<evidence type="ECO:0000256" key="1">
    <source>
        <dbReference type="SAM" id="Coils"/>
    </source>
</evidence>
<feature type="region of interest" description="Disordered" evidence="2">
    <location>
        <begin position="1"/>
        <end position="55"/>
    </location>
</feature>
<evidence type="ECO:0000313" key="4">
    <source>
        <dbReference type="Proteomes" id="UP001140560"/>
    </source>
</evidence>
<proteinExistence type="predicted"/>
<dbReference type="AlphaFoldDB" id="A0A9W9CM26"/>